<dbReference type="PANTHER" id="PTHR23169">
    <property type="entry name" value="ENVOPLAKIN"/>
    <property type="match status" value="1"/>
</dbReference>
<dbReference type="PANTHER" id="PTHR23169:SF21">
    <property type="entry name" value="EPIPLAKIN"/>
    <property type="match status" value="1"/>
</dbReference>
<dbReference type="EMBL" id="LZPO01035427">
    <property type="protein sequence ID" value="OBS75773.1"/>
    <property type="molecule type" value="Genomic_DNA"/>
</dbReference>
<dbReference type="InterPro" id="IPR001101">
    <property type="entry name" value="Plectin_repeat"/>
</dbReference>
<dbReference type="Pfam" id="PF00681">
    <property type="entry name" value="Plectin"/>
    <property type="match status" value="1"/>
</dbReference>
<dbReference type="GO" id="GO:0016020">
    <property type="term" value="C:membrane"/>
    <property type="evidence" value="ECO:0007669"/>
    <property type="project" value="TreeGrafter"/>
</dbReference>
<dbReference type="GO" id="GO:1990254">
    <property type="term" value="F:keratin filament binding"/>
    <property type="evidence" value="ECO:0007669"/>
    <property type="project" value="TreeGrafter"/>
</dbReference>
<dbReference type="GO" id="GO:0042060">
    <property type="term" value="P:wound healing"/>
    <property type="evidence" value="ECO:0007669"/>
    <property type="project" value="TreeGrafter"/>
</dbReference>
<comment type="similarity">
    <text evidence="1">Belongs to the plakin or cytolinker family.</text>
</comment>
<dbReference type="GO" id="GO:0005737">
    <property type="term" value="C:cytoplasm"/>
    <property type="evidence" value="ECO:0007669"/>
    <property type="project" value="TreeGrafter"/>
</dbReference>
<evidence type="ECO:0000256" key="1">
    <source>
        <dbReference type="ARBA" id="ARBA00009109"/>
    </source>
</evidence>
<keyword evidence="2" id="KW-0597">Phosphoprotein</keyword>
<name>A0A1A6HB25_NEOLE</name>
<gene>
    <name evidence="4" type="ORF">A6R68_17776</name>
</gene>
<dbReference type="STRING" id="56216.A0A1A6HB25"/>
<evidence type="ECO:0000313" key="4">
    <source>
        <dbReference type="EMBL" id="OBS75773.1"/>
    </source>
</evidence>
<keyword evidence="3" id="KW-0677">Repeat</keyword>
<sequence>SHWGRRVRTVNLEETRDVSIPSFGKGPPSPEPLWATSEVASGFLLDPMQNQRQWYMLWAKSIEARMHGKARAAAAAAIARVTLISELLTPGDPYKEEQISLFQAMKKDFIVKDHGICLLEAQIATGGIINPVHSHLVPMDVAYQHGYFYEEMNHILADPSDDTKGFFDSNKPENLLQLLERCVEDTETGLRPLPLTDKAAKDGELVYNDTEAHDIFEKVTMSALFGTAEQHRDLLQ</sequence>
<dbReference type="GO" id="GO:0045110">
    <property type="term" value="P:intermediate filament bundle assembly"/>
    <property type="evidence" value="ECO:0007669"/>
    <property type="project" value="TreeGrafter"/>
</dbReference>
<dbReference type="OrthoDB" id="9685363at2759"/>
<accession>A0A1A6HB25</accession>
<evidence type="ECO:0000313" key="5">
    <source>
        <dbReference type="Proteomes" id="UP000092124"/>
    </source>
</evidence>
<dbReference type="GO" id="GO:0030054">
    <property type="term" value="C:cell junction"/>
    <property type="evidence" value="ECO:0007669"/>
    <property type="project" value="TreeGrafter"/>
</dbReference>
<dbReference type="AlphaFoldDB" id="A0A1A6HB25"/>
<dbReference type="InterPro" id="IPR043197">
    <property type="entry name" value="Plakin"/>
</dbReference>
<proteinExistence type="inferred from homology"/>
<dbReference type="Gene3D" id="3.90.1290.10">
    <property type="entry name" value="Plakin repeat"/>
    <property type="match status" value="1"/>
</dbReference>
<keyword evidence="5" id="KW-1185">Reference proteome</keyword>
<dbReference type="SUPFAM" id="SSF75399">
    <property type="entry name" value="Plakin repeat"/>
    <property type="match status" value="1"/>
</dbReference>
<organism evidence="4 5">
    <name type="scientific">Neotoma lepida</name>
    <name type="common">Desert woodrat</name>
    <dbReference type="NCBI Taxonomy" id="56216"/>
    <lineage>
        <taxon>Eukaryota</taxon>
        <taxon>Metazoa</taxon>
        <taxon>Chordata</taxon>
        <taxon>Craniata</taxon>
        <taxon>Vertebrata</taxon>
        <taxon>Euteleostomi</taxon>
        <taxon>Mammalia</taxon>
        <taxon>Eutheria</taxon>
        <taxon>Euarchontoglires</taxon>
        <taxon>Glires</taxon>
        <taxon>Rodentia</taxon>
        <taxon>Myomorpha</taxon>
        <taxon>Muroidea</taxon>
        <taxon>Cricetidae</taxon>
        <taxon>Neotominae</taxon>
        <taxon>Neotoma</taxon>
    </lineage>
</organism>
<dbReference type="GO" id="GO:0042995">
    <property type="term" value="C:cell projection"/>
    <property type="evidence" value="ECO:0007669"/>
    <property type="project" value="UniProtKB-SubCell"/>
</dbReference>
<dbReference type="InterPro" id="IPR035915">
    <property type="entry name" value="Plakin_repeat_sf"/>
</dbReference>
<feature type="non-terminal residue" evidence="4">
    <location>
        <position position="1"/>
    </location>
</feature>
<reference evidence="4 5" key="1">
    <citation type="submission" date="2016-06" db="EMBL/GenBank/DDBJ databases">
        <title>The Draft Genome Sequence and Annotation of the Desert Woodrat Neotoma lepida.</title>
        <authorList>
            <person name="Campbell M."/>
            <person name="Oakeson K.F."/>
            <person name="Yandell M."/>
            <person name="Halpert J.R."/>
            <person name="Dearing D."/>
        </authorList>
    </citation>
    <scope>NUCLEOTIDE SEQUENCE [LARGE SCALE GENOMIC DNA]</scope>
    <source>
        <strain evidence="4">417</strain>
        <tissue evidence="4">Liver</tissue>
    </source>
</reference>
<feature type="non-terminal residue" evidence="4">
    <location>
        <position position="236"/>
    </location>
</feature>
<evidence type="ECO:0000256" key="2">
    <source>
        <dbReference type="ARBA" id="ARBA00022553"/>
    </source>
</evidence>
<dbReference type="Proteomes" id="UP000092124">
    <property type="component" value="Unassembled WGS sequence"/>
</dbReference>
<dbReference type="GO" id="GO:0045095">
    <property type="term" value="C:keratin filament"/>
    <property type="evidence" value="ECO:0007669"/>
    <property type="project" value="TreeGrafter"/>
</dbReference>
<comment type="caution">
    <text evidence="4">The sequence shown here is derived from an EMBL/GenBank/DDBJ whole genome shotgun (WGS) entry which is preliminary data.</text>
</comment>
<protein>
    <submittedName>
        <fullName evidence="4">Uncharacterized protein</fullName>
    </submittedName>
</protein>
<evidence type="ECO:0000256" key="3">
    <source>
        <dbReference type="ARBA" id="ARBA00022737"/>
    </source>
</evidence>
<dbReference type="GO" id="GO:0005198">
    <property type="term" value="F:structural molecule activity"/>
    <property type="evidence" value="ECO:0007669"/>
    <property type="project" value="TreeGrafter"/>
</dbReference>